<reference evidence="1 2" key="1">
    <citation type="submission" date="2024-01" db="EMBL/GenBank/DDBJ databases">
        <title>The genomes of 5 underutilized Papilionoideae crops provide insights into root nodulation and disease resistance.</title>
        <authorList>
            <person name="Yuan L."/>
        </authorList>
    </citation>
    <scope>NUCLEOTIDE SEQUENCE [LARGE SCALE GENOMIC DNA]</scope>
    <source>
        <strain evidence="1">LY-2023</strain>
        <tissue evidence="1">Leaf</tissue>
    </source>
</reference>
<comment type="caution">
    <text evidence="1">The sequence shown here is derived from an EMBL/GenBank/DDBJ whole genome shotgun (WGS) entry which is preliminary data.</text>
</comment>
<dbReference type="Proteomes" id="UP001359559">
    <property type="component" value="Unassembled WGS sequence"/>
</dbReference>
<evidence type="ECO:0000313" key="2">
    <source>
        <dbReference type="Proteomes" id="UP001359559"/>
    </source>
</evidence>
<protein>
    <submittedName>
        <fullName evidence="1">Uncharacterized protein</fullName>
    </submittedName>
</protein>
<evidence type="ECO:0000313" key="1">
    <source>
        <dbReference type="EMBL" id="KAK7280182.1"/>
    </source>
</evidence>
<keyword evidence="2" id="KW-1185">Reference proteome</keyword>
<gene>
    <name evidence="1" type="ORF">RJT34_25244</name>
</gene>
<dbReference type="EMBL" id="JAYKXN010000006">
    <property type="protein sequence ID" value="KAK7280182.1"/>
    <property type="molecule type" value="Genomic_DNA"/>
</dbReference>
<dbReference type="AlphaFoldDB" id="A0AAN9FPE5"/>
<proteinExistence type="predicted"/>
<organism evidence="1 2">
    <name type="scientific">Clitoria ternatea</name>
    <name type="common">Butterfly pea</name>
    <dbReference type="NCBI Taxonomy" id="43366"/>
    <lineage>
        <taxon>Eukaryota</taxon>
        <taxon>Viridiplantae</taxon>
        <taxon>Streptophyta</taxon>
        <taxon>Embryophyta</taxon>
        <taxon>Tracheophyta</taxon>
        <taxon>Spermatophyta</taxon>
        <taxon>Magnoliopsida</taxon>
        <taxon>eudicotyledons</taxon>
        <taxon>Gunneridae</taxon>
        <taxon>Pentapetalae</taxon>
        <taxon>rosids</taxon>
        <taxon>fabids</taxon>
        <taxon>Fabales</taxon>
        <taxon>Fabaceae</taxon>
        <taxon>Papilionoideae</taxon>
        <taxon>50 kb inversion clade</taxon>
        <taxon>NPAAA clade</taxon>
        <taxon>indigoferoid/millettioid clade</taxon>
        <taxon>Phaseoleae</taxon>
        <taxon>Clitoria</taxon>
    </lineage>
</organism>
<accession>A0AAN9FPE5</accession>
<name>A0AAN9FPE5_CLITE</name>
<sequence length="99" mass="11307">MLLDHQWDTTGTNLDSHLEMLSQPLKRDQGNGPMQAGIAALEYCLSLAWEKGYKERNWKISFKYILQEKNRAAHALARQGHDSNMVLLGECYTLAMPRS</sequence>